<dbReference type="PROSITE" id="PS50005">
    <property type="entry name" value="TPR"/>
    <property type="match status" value="1"/>
</dbReference>
<protein>
    <submittedName>
        <fullName evidence="7">SMI1/KNR4 family protein</fullName>
    </submittedName>
</protein>
<dbReference type="OrthoDB" id="8657476at2"/>
<keyword evidence="2 3" id="KW-0802">TPR repeat</keyword>
<organism evidence="7 8">
    <name type="scientific">Paenibacillus oralis</name>
    <dbReference type="NCBI Taxonomy" id="2490856"/>
    <lineage>
        <taxon>Bacteria</taxon>
        <taxon>Bacillati</taxon>
        <taxon>Bacillota</taxon>
        <taxon>Bacilli</taxon>
        <taxon>Bacillales</taxon>
        <taxon>Paenibacillaceae</taxon>
        <taxon>Paenibacillus</taxon>
    </lineage>
</organism>
<evidence type="ECO:0000313" key="7">
    <source>
        <dbReference type="EMBL" id="RRJ62736.1"/>
    </source>
</evidence>
<feature type="repeat" description="TPR" evidence="3">
    <location>
        <begin position="69"/>
        <end position="102"/>
    </location>
</feature>
<dbReference type="Pfam" id="PF09346">
    <property type="entry name" value="SMI1_KNR4"/>
    <property type="match status" value="1"/>
</dbReference>
<dbReference type="SUPFAM" id="SSF160631">
    <property type="entry name" value="SMI1/KNR4-like"/>
    <property type="match status" value="1"/>
</dbReference>
<dbReference type="Proteomes" id="UP000267017">
    <property type="component" value="Unassembled WGS sequence"/>
</dbReference>
<dbReference type="InterPro" id="IPR018958">
    <property type="entry name" value="Knr4/Smi1-like_dom"/>
</dbReference>
<dbReference type="Pfam" id="PF07719">
    <property type="entry name" value="TPR_2"/>
    <property type="match status" value="1"/>
</dbReference>
<proteinExistence type="predicted"/>
<keyword evidence="1" id="KW-0677">Repeat</keyword>
<dbReference type="SMART" id="SM00028">
    <property type="entry name" value="TPR"/>
    <property type="match status" value="2"/>
</dbReference>
<dbReference type="InterPro" id="IPR011990">
    <property type="entry name" value="TPR-like_helical_dom_sf"/>
</dbReference>
<feature type="domain" description="Knr4/Smi1-like" evidence="6">
    <location>
        <begin position="202"/>
        <end position="340"/>
    </location>
</feature>
<evidence type="ECO:0000256" key="5">
    <source>
        <dbReference type="SAM" id="MobiDB-lite"/>
    </source>
</evidence>
<evidence type="ECO:0000259" key="6">
    <source>
        <dbReference type="SMART" id="SM00860"/>
    </source>
</evidence>
<evidence type="ECO:0000256" key="1">
    <source>
        <dbReference type="ARBA" id="ARBA00022737"/>
    </source>
</evidence>
<dbReference type="Gene3D" id="3.40.1580.10">
    <property type="entry name" value="SMI1/KNR4-like"/>
    <property type="match status" value="1"/>
</dbReference>
<evidence type="ECO:0000256" key="2">
    <source>
        <dbReference type="ARBA" id="ARBA00022803"/>
    </source>
</evidence>
<reference evidence="7 8" key="1">
    <citation type="submission" date="2018-11" db="EMBL/GenBank/DDBJ databases">
        <title>Genome sequencing of Paenibacillus sp. KCOM 3021 (= ChDC PVNT-B20).</title>
        <authorList>
            <person name="Kook J.-K."/>
            <person name="Park S.-N."/>
            <person name="Lim Y.K."/>
        </authorList>
    </citation>
    <scope>NUCLEOTIDE SEQUENCE [LARGE SCALE GENOMIC DNA]</scope>
    <source>
        <strain evidence="7 8">KCOM 3021</strain>
    </source>
</reference>
<keyword evidence="8" id="KW-1185">Reference proteome</keyword>
<dbReference type="SUPFAM" id="SSF48452">
    <property type="entry name" value="TPR-like"/>
    <property type="match status" value="1"/>
</dbReference>
<dbReference type="SMART" id="SM00860">
    <property type="entry name" value="SMI1_KNR4"/>
    <property type="match status" value="1"/>
</dbReference>
<dbReference type="InterPro" id="IPR037883">
    <property type="entry name" value="Knr4/Smi1-like_sf"/>
</dbReference>
<gene>
    <name evidence="7" type="ORF">EHV15_07130</name>
</gene>
<dbReference type="Gene3D" id="1.25.40.10">
    <property type="entry name" value="Tetratricopeptide repeat domain"/>
    <property type="match status" value="1"/>
</dbReference>
<accession>A0A3P3TYE5</accession>
<sequence>MREDLLAQLETWHEEDKFENIVNAITEIPAEDRDYELVSHLGRALNNLKRYEEAVEQLMTVADEGQEDPLWHYRAGLAYYYLERYDEALKAFEAADRLDPGDEDTLEFLGWIREKLAEESGDPGDGDRSEAGASTGADVDTDGDSDRGSGAGIRGAGRADTSAEGGPGGPGVYAHTGVNGDLDLANFWDDSTLDTEKYVSAPPSDELIASVEEELVFKLPAFYVQMMKIHNGGVPRNRFFPLGEASGGTKGNIEITGILGIGREKKHSLCGTAGSRFRIDNEGYPEFGVIIGECPAESGVVMLDYRESGNDGEPEVVHVDKGNRFKVTKLTPSFEAFIRGLVSEV</sequence>
<evidence type="ECO:0000256" key="4">
    <source>
        <dbReference type="SAM" id="Coils"/>
    </source>
</evidence>
<evidence type="ECO:0000256" key="3">
    <source>
        <dbReference type="PROSITE-ProRule" id="PRU00339"/>
    </source>
</evidence>
<dbReference type="RefSeq" id="WP_128630622.1">
    <property type="nucleotide sequence ID" value="NZ_RRCN01000001.1"/>
</dbReference>
<evidence type="ECO:0000313" key="8">
    <source>
        <dbReference type="Proteomes" id="UP000267017"/>
    </source>
</evidence>
<feature type="coiled-coil region" evidence="4">
    <location>
        <begin position="41"/>
        <end position="68"/>
    </location>
</feature>
<comment type="caution">
    <text evidence="7">The sequence shown here is derived from an EMBL/GenBank/DDBJ whole genome shotgun (WGS) entry which is preliminary data.</text>
</comment>
<keyword evidence="4" id="KW-0175">Coiled coil</keyword>
<dbReference type="InterPro" id="IPR013105">
    <property type="entry name" value="TPR_2"/>
</dbReference>
<dbReference type="InterPro" id="IPR019734">
    <property type="entry name" value="TPR_rpt"/>
</dbReference>
<name>A0A3P3TYE5_9BACL</name>
<dbReference type="EMBL" id="RRCN01000001">
    <property type="protein sequence ID" value="RRJ62736.1"/>
    <property type="molecule type" value="Genomic_DNA"/>
</dbReference>
<feature type="region of interest" description="Disordered" evidence="5">
    <location>
        <begin position="117"/>
        <end position="175"/>
    </location>
</feature>
<dbReference type="AlphaFoldDB" id="A0A3P3TYE5"/>